<dbReference type="HOGENOM" id="CLU_100961_0_0_6"/>
<dbReference type="Proteomes" id="UP000009230">
    <property type="component" value="Chromosome"/>
</dbReference>
<feature type="transmembrane region" description="Helical" evidence="1">
    <location>
        <begin position="94"/>
        <end position="116"/>
    </location>
</feature>
<dbReference type="InterPro" id="IPR048376">
    <property type="entry name" value="YqiJ_N"/>
</dbReference>
<feature type="domain" description="Inner membrane protein YqiJ OB-fold" evidence="2">
    <location>
        <begin position="141"/>
        <end position="202"/>
    </location>
</feature>
<dbReference type="RefSeq" id="WP_013794657.1">
    <property type="nucleotide sequence ID" value="NC_015559.1"/>
</dbReference>
<evidence type="ECO:0000313" key="5">
    <source>
        <dbReference type="Proteomes" id="UP000009230"/>
    </source>
</evidence>
<keyword evidence="1" id="KW-1133">Transmembrane helix</keyword>
<evidence type="ECO:0008006" key="6">
    <source>
        <dbReference type="Google" id="ProtNLM"/>
    </source>
</evidence>
<dbReference type="EMBL" id="CP002771">
    <property type="protein sequence ID" value="AEF53180.1"/>
    <property type="molecule type" value="Genomic_DNA"/>
</dbReference>
<dbReference type="Pfam" id="PF21001">
    <property type="entry name" value="YqiJ_N"/>
    <property type="match status" value="1"/>
</dbReference>
<evidence type="ECO:0000313" key="4">
    <source>
        <dbReference type="EMBL" id="AEF53180.1"/>
    </source>
</evidence>
<proteinExistence type="predicted"/>
<dbReference type="InterPro" id="IPR010840">
    <property type="entry name" value="YqiJ_OB"/>
</dbReference>
<reference evidence="4 5" key="1">
    <citation type="journal article" date="2012" name="Stand. Genomic Sci.">
        <title>Complete genome sequence of Marinomonas posidonica type strain (IVIA-Po-181(T)).</title>
        <authorList>
            <person name="Lucas-Elio P."/>
            <person name="Goodwin L."/>
            <person name="Woyke T."/>
            <person name="Pitluck S."/>
            <person name="Nolan M."/>
            <person name="Kyrpides N.C."/>
            <person name="Detter J.C."/>
            <person name="Copeland A."/>
            <person name="Lu M."/>
            <person name="Bruce D."/>
            <person name="Detter C."/>
            <person name="Tapia R."/>
            <person name="Han S."/>
            <person name="Land M.L."/>
            <person name="Ivanova N."/>
            <person name="Mikhailova N."/>
            <person name="Johnston A.W."/>
            <person name="Sanchez-Amat A."/>
        </authorList>
    </citation>
    <scope>NUCLEOTIDE SEQUENCE [LARGE SCALE GENOMIC DNA]</scope>
    <source>
        <strain evidence="5">CECT 7376 / NCIMB 14433 / IVIA-Po-181</strain>
    </source>
</reference>
<keyword evidence="1" id="KW-0472">Membrane</keyword>
<evidence type="ECO:0000259" key="2">
    <source>
        <dbReference type="Pfam" id="PF07290"/>
    </source>
</evidence>
<evidence type="ECO:0000259" key="3">
    <source>
        <dbReference type="Pfam" id="PF21001"/>
    </source>
</evidence>
<feature type="transmembrane region" description="Helical" evidence="1">
    <location>
        <begin position="59"/>
        <end position="82"/>
    </location>
</feature>
<dbReference type="eggNOG" id="COG1585">
    <property type="taxonomic scope" value="Bacteria"/>
</dbReference>
<dbReference type="AlphaFoldDB" id="F6CWC5"/>
<evidence type="ECO:0000256" key="1">
    <source>
        <dbReference type="SAM" id="Phobius"/>
    </source>
</evidence>
<feature type="transmembrane region" description="Helical" evidence="1">
    <location>
        <begin position="12"/>
        <end position="38"/>
    </location>
</feature>
<name>F6CWC5_MARPP</name>
<sequence length="210" mass="22750">MLSFFLADGNSPYLIMVGIVIVIAFLEGIGLLIGISISSFLDDMLSIDMDIPDGFLTKILGWMCFGQLPVLIWLVLLFVNFSLSGLVANYVSEILFSALLPLIVSLPIAVFLGVFLSKTIGIKLALVLPKNESSAIKTDSFEGGIATITIGIASVGSPAEASIIDVFQQKHYLMVEPLTTKETFHKGQRVVLIQKAEGHWKATLVDTSFI</sequence>
<dbReference type="OrthoDB" id="7207054at2"/>
<dbReference type="KEGG" id="mpc:Mar181_0111"/>
<protein>
    <recommendedName>
        <fullName evidence="6">DUF1449 family protein</fullName>
    </recommendedName>
</protein>
<feature type="domain" description="Inner membrane protein YqiJ N-terminal" evidence="3">
    <location>
        <begin position="10"/>
        <end position="113"/>
    </location>
</feature>
<organism evidence="4 5">
    <name type="scientific">Marinomonas posidonica (strain CECT 7376 / NCIMB 14433 / IVIA-Po-181)</name>
    <dbReference type="NCBI Taxonomy" id="491952"/>
    <lineage>
        <taxon>Bacteria</taxon>
        <taxon>Pseudomonadati</taxon>
        <taxon>Pseudomonadota</taxon>
        <taxon>Gammaproteobacteria</taxon>
        <taxon>Oceanospirillales</taxon>
        <taxon>Oceanospirillaceae</taxon>
        <taxon>Marinomonas</taxon>
    </lineage>
</organism>
<dbReference type="Pfam" id="PF07290">
    <property type="entry name" value="YqiJ_OB"/>
    <property type="match status" value="1"/>
</dbReference>
<keyword evidence="5" id="KW-1185">Reference proteome</keyword>
<dbReference type="STRING" id="491952.Mar181_0111"/>
<keyword evidence="1" id="KW-0812">Transmembrane</keyword>
<gene>
    <name evidence="4" type="ordered locus">Mar181_0111</name>
</gene>
<accession>F6CWC5</accession>